<evidence type="ECO:0000259" key="1">
    <source>
        <dbReference type="Pfam" id="PF18648"/>
    </source>
</evidence>
<dbReference type="AlphaFoldDB" id="A0AAN7ZA29"/>
<dbReference type="Pfam" id="PF18648">
    <property type="entry name" value="ADPRTs_Tse2"/>
    <property type="match status" value="1"/>
</dbReference>
<keyword evidence="3" id="KW-1185">Reference proteome</keyword>
<dbReference type="InterPro" id="IPR041018">
    <property type="entry name" value="ADPRTs_Tse2"/>
</dbReference>
<dbReference type="EMBL" id="JAWHQM010000057">
    <property type="protein sequence ID" value="KAK5635722.1"/>
    <property type="molecule type" value="Genomic_DNA"/>
</dbReference>
<dbReference type="Proteomes" id="UP001305414">
    <property type="component" value="Unassembled WGS sequence"/>
</dbReference>
<name>A0AAN7ZA29_9PEZI</name>
<reference evidence="2 3" key="1">
    <citation type="submission" date="2023-10" db="EMBL/GenBank/DDBJ databases">
        <title>Draft genome sequence of Xylaria bambusicola isolate GMP-LS, the root and basal stem rot pathogen of sugarcane in Indonesia.</title>
        <authorList>
            <person name="Selvaraj P."/>
            <person name="Muralishankar V."/>
            <person name="Muruganantham S."/>
            <person name="Sp S."/>
            <person name="Haryani S."/>
            <person name="Lau K.J.X."/>
            <person name="Naqvi N.I."/>
        </authorList>
    </citation>
    <scope>NUCLEOTIDE SEQUENCE [LARGE SCALE GENOMIC DNA]</scope>
    <source>
        <strain evidence="2">GMP-LS</strain>
    </source>
</reference>
<accession>A0AAN7ZA29</accession>
<evidence type="ECO:0000313" key="2">
    <source>
        <dbReference type="EMBL" id="KAK5635722.1"/>
    </source>
</evidence>
<proteinExistence type="predicted"/>
<sequence>MVISATTRVALRPLFASRTVRRAFSVKAIYSSFPATLLHYSPRNKVDLYDEQEASNRPDDHFDNRVSLNNGLVYPSASSDSRELMTVIFGSYLVTRADTNQSVAISNGALLCPNTFMMQEFLRLDYDEFLNREAGGQEVETPYIYSVPKGKSVAQLATLLNSMYSCFIFRNTALNIALNEFFRKHAQIEKADTWLKKHPYHLANDDTEDTKWMAE</sequence>
<protein>
    <recommendedName>
        <fullName evidence="1">Tse2 ADP-ribosyltransferase toxin domain-containing protein</fullName>
    </recommendedName>
</protein>
<organism evidence="2 3">
    <name type="scientific">Xylaria bambusicola</name>
    <dbReference type="NCBI Taxonomy" id="326684"/>
    <lineage>
        <taxon>Eukaryota</taxon>
        <taxon>Fungi</taxon>
        <taxon>Dikarya</taxon>
        <taxon>Ascomycota</taxon>
        <taxon>Pezizomycotina</taxon>
        <taxon>Sordariomycetes</taxon>
        <taxon>Xylariomycetidae</taxon>
        <taxon>Xylariales</taxon>
        <taxon>Xylariaceae</taxon>
        <taxon>Xylaria</taxon>
    </lineage>
</organism>
<evidence type="ECO:0000313" key="3">
    <source>
        <dbReference type="Proteomes" id="UP001305414"/>
    </source>
</evidence>
<feature type="domain" description="Tse2 ADP-ribosyltransferase toxin" evidence="1">
    <location>
        <begin position="35"/>
        <end position="194"/>
    </location>
</feature>
<gene>
    <name evidence="2" type="ORF">RRF57_011434</name>
</gene>
<comment type="caution">
    <text evidence="2">The sequence shown here is derived from an EMBL/GenBank/DDBJ whole genome shotgun (WGS) entry which is preliminary data.</text>
</comment>